<reference evidence="1" key="1">
    <citation type="submission" date="2022-10" db="EMBL/GenBank/DDBJ databases">
        <title>Tapping the CABI collections for fungal endophytes: first genome assemblies for Collariella, Neodidymelliopsis, Ascochyta clinopodiicola, Didymella pomorum, Didymosphaeria variabile, Neocosmospora piperis and Neocucurbitaria cava.</title>
        <authorList>
            <person name="Hill R."/>
        </authorList>
    </citation>
    <scope>NUCLEOTIDE SEQUENCE</scope>
    <source>
        <strain evidence="1">IMI 355082</strain>
    </source>
</reference>
<accession>A0A9W9CYG7</accession>
<sequence>MSDAFWDNITIGAGDYVDAADTKLFEDTMDSIGDTVSNSLCATFDIESSEHFNNTVDPATMERHMWEANEQRLYLVLIPGLRDCSDWTRSWSLRSYLGEPRQRGRLRDVALGPADAVLDLGPGAVTEYPAGVDVVLSMG</sequence>
<organism evidence="1 2">
    <name type="scientific">Gnomoniopsis smithogilvyi</name>
    <dbReference type="NCBI Taxonomy" id="1191159"/>
    <lineage>
        <taxon>Eukaryota</taxon>
        <taxon>Fungi</taxon>
        <taxon>Dikarya</taxon>
        <taxon>Ascomycota</taxon>
        <taxon>Pezizomycotina</taxon>
        <taxon>Sordariomycetes</taxon>
        <taxon>Sordariomycetidae</taxon>
        <taxon>Diaporthales</taxon>
        <taxon>Gnomoniaceae</taxon>
        <taxon>Gnomoniopsis</taxon>
    </lineage>
</organism>
<protein>
    <submittedName>
        <fullName evidence="1">Uncharacterized protein</fullName>
    </submittedName>
</protein>
<dbReference type="Proteomes" id="UP001140453">
    <property type="component" value="Unassembled WGS sequence"/>
</dbReference>
<dbReference type="AlphaFoldDB" id="A0A9W9CYG7"/>
<gene>
    <name evidence="1" type="ORF">N0V93_005925</name>
</gene>
<proteinExistence type="predicted"/>
<evidence type="ECO:0000313" key="2">
    <source>
        <dbReference type="Proteomes" id="UP001140453"/>
    </source>
</evidence>
<comment type="caution">
    <text evidence="1">The sequence shown here is derived from an EMBL/GenBank/DDBJ whole genome shotgun (WGS) entry which is preliminary data.</text>
</comment>
<dbReference type="EMBL" id="JAPEVB010000003">
    <property type="protein sequence ID" value="KAJ4392300.1"/>
    <property type="molecule type" value="Genomic_DNA"/>
</dbReference>
<keyword evidence="2" id="KW-1185">Reference proteome</keyword>
<evidence type="ECO:0000313" key="1">
    <source>
        <dbReference type="EMBL" id="KAJ4392300.1"/>
    </source>
</evidence>
<name>A0A9W9CYG7_9PEZI</name>